<dbReference type="SMART" id="SM00990">
    <property type="entry name" value="VRR_NUC"/>
    <property type="match status" value="1"/>
</dbReference>
<dbReference type="InterPro" id="IPR011856">
    <property type="entry name" value="tRNA_endonuc-like_dom_sf"/>
</dbReference>
<evidence type="ECO:0000256" key="3">
    <source>
        <dbReference type="ARBA" id="ARBA00022801"/>
    </source>
</evidence>
<reference evidence="5 6" key="1">
    <citation type="journal article" date="2019" name="Nat. Med.">
        <title>A library of human gut bacterial isolates paired with longitudinal multiomics data enables mechanistic microbiome research.</title>
        <authorList>
            <person name="Poyet M."/>
            <person name="Groussin M."/>
            <person name="Gibbons S.M."/>
            <person name="Avila-Pacheco J."/>
            <person name="Jiang X."/>
            <person name="Kearney S.M."/>
            <person name="Perrotta A.R."/>
            <person name="Berdy B."/>
            <person name="Zhao S."/>
            <person name="Lieberman T.D."/>
            <person name="Swanson P.K."/>
            <person name="Smith M."/>
            <person name="Roesemann S."/>
            <person name="Alexander J.E."/>
            <person name="Rich S.A."/>
            <person name="Livny J."/>
            <person name="Vlamakis H."/>
            <person name="Clish C."/>
            <person name="Bullock K."/>
            <person name="Deik A."/>
            <person name="Scott J."/>
            <person name="Pierce K.A."/>
            <person name="Xavier R.J."/>
            <person name="Alm E.J."/>
        </authorList>
    </citation>
    <scope>NUCLEOTIDE SEQUENCE [LARGE SCALE GENOMIC DNA]</scope>
    <source>
        <strain evidence="5 6">BIOML-A1</strain>
    </source>
</reference>
<keyword evidence="2" id="KW-0540">Nuclease</keyword>
<comment type="cofactor">
    <cofactor evidence="1">
        <name>Mg(2+)</name>
        <dbReference type="ChEBI" id="CHEBI:18420"/>
    </cofactor>
</comment>
<dbReference type="Gene3D" id="3.40.1350.10">
    <property type="match status" value="1"/>
</dbReference>
<dbReference type="Proteomes" id="UP000481964">
    <property type="component" value="Unassembled WGS sequence"/>
</dbReference>
<evidence type="ECO:0000259" key="4">
    <source>
        <dbReference type="SMART" id="SM00990"/>
    </source>
</evidence>
<comment type="caution">
    <text evidence="5">The sequence shown here is derived from an EMBL/GenBank/DDBJ whole genome shotgun (WGS) entry which is preliminary data.</text>
</comment>
<feature type="domain" description="VRR-NUC" evidence="4">
    <location>
        <begin position="1"/>
        <end position="110"/>
    </location>
</feature>
<organism evidence="5 6">
    <name type="scientific">Lachnospira eligens</name>
    <dbReference type="NCBI Taxonomy" id="39485"/>
    <lineage>
        <taxon>Bacteria</taxon>
        <taxon>Bacillati</taxon>
        <taxon>Bacillota</taxon>
        <taxon>Clostridia</taxon>
        <taxon>Lachnospirales</taxon>
        <taxon>Lachnospiraceae</taxon>
        <taxon>Lachnospira</taxon>
    </lineage>
</organism>
<sequence length="145" mass="16032">MRNVRIDNEAGAQETLFNWAQYRYARYPELELLYHIPNGGKRDACTAVNLKRQGVKAGVPDLHLPVARGGYHGLYIELKVGSNKPTQLQKKWLSSLNEQGYLAIVCYGWQEAADQLINYLELETAAGGIKNIDNGAAQGGLMPAT</sequence>
<evidence type="ECO:0000256" key="2">
    <source>
        <dbReference type="ARBA" id="ARBA00022722"/>
    </source>
</evidence>
<dbReference type="EMBL" id="WKRD01000007">
    <property type="protein sequence ID" value="MSC57759.1"/>
    <property type="molecule type" value="Genomic_DNA"/>
</dbReference>
<proteinExistence type="predicted"/>
<dbReference type="GO" id="GO:0016788">
    <property type="term" value="F:hydrolase activity, acting on ester bonds"/>
    <property type="evidence" value="ECO:0007669"/>
    <property type="project" value="InterPro"/>
</dbReference>
<evidence type="ECO:0000256" key="1">
    <source>
        <dbReference type="ARBA" id="ARBA00001946"/>
    </source>
</evidence>
<dbReference type="GO" id="GO:0003676">
    <property type="term" value="F:nucleic acid binding"/>
    <property type="evidence" value="ECO:0007669"/>
    <property type="project" value="InterPro"/>
</dbReference>
<keyword evidence="3" id="KW-0378">Hydrolase</keyword>
<dbReference type="AlphaFoldDB" id="A0A7C9H491"/>
<dbReference type="GO" id="GO:0004518">
    <property type="term" value="F:nuclease activity"/>
    <property type="evidence" value="ECO:0007669"/>
    <property type="project" value="UniProtKB-KW"/>
</dbReference>
<name>A0A7C9H491_9FIRM</name>
<accession>A0A7C9H491</accession>
<evidence type="ECO:0000313" key="6">
    <source>
        <dbReference type="Proteomes" id="UP000481964"/>
    </source>
</evidence>
<protein>
    <submittedName>
        <fullName evidence="5">VRR-NUC domain-containing protein</fullName>
    </submittedName>
</protein>
<dbReference type="RefSeq" id="WP_154300997.1">
    <property type="nucleotide sequence ID" value="NZ_WKRD01000007.1"/>
</dbReference>
<dbReference type="Pfam" id="PF08774">
    <property type="entry name" value="VRR_NUC"/>
    <property type="match status" value="1"/>
</dbReference>
<evidence type="ECO:0000313" key="5">
    <source>
        <dbReference type="EMBL" id="MSC57759.1"/>
    </source>
</evidence>
<dbReference type="InterPro" id="IPR014883">
    <property type="entry name" value="VRR_NUC"/>
</dbReference>
<gene>
    <name evidence="5" type="ORF">GKE48_09945</name>
</gene>